<accession>A0A8D9FB12</accession>
<keyword evidence="1" id="KW-0472">Membrane</keyword>
<feature type="transmembrane region" description="Helical" evidence="1">
    <location>
        <begin position="12"/>
        <end position="34"/>
    </location>
</feature>
<reference evidence="2" key="1">
    <citation type="submission" date="2021-05" db="EMBL/GenBank/DDBJ databases">
        <authorList>
            <person name="Alioto T."/>
            <person name="Alioto T."/>
            <person name="Gomez Garrido J."/>
        </authorList>
    </citation>
    <scope>NUCLEOTIDE SEQUENCE</scope>
</reference>
<proteinExistence type="predicted"/>
<dbReference type="EMBL" id="HBUF01632718">
    <property type="protein sequence ID" value="CAG6783479.1"/>
    <property type="molecule type" value="Transcribed_RNA"/>
</dbReference>
<evidence type="ECO:0000313" key="2">
    <source>
        <dbReference type="EMBL" id="CAG6783477.1"/>
    </source>
</evidence>
<dbReference type="AlphaFoldDB" id="A0A8D9FB12"/>
<evidence type="ECO:0000256" key="1">
    <source>
        <dbReference type="SAM" id="Phobius"/>
    </source>
</evidence>
<name>A0A8D9FB12_9HEMI</name>
<protein>
    <submittedName>
        <fullName evidence="2">Uncharacterized protein</fullName>
    </submittedName>
</protein>
<sequence>MLSFQRNKGLLLWSPISRSNICLGIPFTCVSLFYSYGQTISILISIHNIGSVPFYFLPLLWFTEFWTTKVISSPIRRGIHVVAQWSIIGFYPDNIIFWWQ</sequence>
<feature type="transmembrane region" description="Helical" evidence="1">
    <location>
        <begin position="40"/>
        <end position="62"/>
    </location>
</feature>
<keyword evidence="1" id="KW-0812">Transmembrane</keyword>
<organism evidence="2">
    <name type="scientific">Cacopsylla melanoneura</name>
    <dbReference type="NCBI Taxonomy" id="428564"/>
    <lineage>
        <taxon>Eukaryota</taxon>
        <taxon>Metazoa</taxon>
        <taxon>Ecdysozoa</taxon>
        <taxon>Arthropoda</taxon>
        <taxon>Hexapoda</taxon>
        <taxon>Insecta</taxon>
        <taxon>Pterygota</taxon>
        <taxon>Neoptera</taxon>
        <taxon>Paraneoptera</taxon>
        <taxon>Hemiptera</taxon>
        <taxon>Sternorrhyncha</taxon>
        <taxon>Psylloidea</taxon>
        <taxon>Psyllidae</taxon>
        <taxon>Psyllinae</taxon>
        <taxon>Cacopsylla</taxon>
    </lineage>
</organism>
<keyword evidence="1" id="KW-1133">Transmembrane helix</keyword>
<dbReference type="EMBL" id="HBUF01632717">
    <property type="protein sequence ID" value="CAG6783477.1"/>
    <property type="molecule type" value="Transcribed_RNA"/>
</dbReference>